<dbReference type="EMBL" id="VYZN01000016">
    <property type="protein sequence ID" value="KAE9538445.1"/>
    <property type="molecule type" value="Genomic_DNA"/>
</dbReference>
<dbReference type="InterPro" id="IPR022242">
    <property type="entry name" value="TNP-like_C"/>
</dbReference>
<proteinExistence type="predicted"/>
<dbReference type="Pfam" id="PF12596">
    <property type="entry name" value="Tnp_P_element_C"/>
    <property type="match status" value="1"/>
</dbReference>
<evidence type="ECO:0000259" key="1">
    <source>
        <dbReference type="Pfam" id="PF12596"/>
    </source>
</evidence>
<dbReference type="Pfam" id="PF21788">
    <property type="entry name" value="TNP-like_GBD"/>
    <property type="match status" value="1"/>
</dbReference>
<comment type="caution">
    <text evidence="3">The sequence shown here is derived from an EMBL/GenBank/DDBJ whole genome shotgun (WGS) entry which is preliminary data.</text>
</comment>
<name>A0A6G0TT83_APHGL</name>
<feature type="domain" description="Transposable element P transposase-like GTP-binding insertion" evidence="2">
    <location>
        <begin position="78"/>
        <end position="164"/>
    </location>
</feature>
<dbReference type="InterPro" id="IPR048366">
    <property type="entry name" value="TNP-like_GBD"/>
</dbReference>
<evidence type="ECO:0000259" key="2">
    <source>
        <dbReference type="Pfam" id="PF21788"/>
    </source>
</evidence>
<gene>
    <name evidence="3" type="ORF">AGLY_005544</name>
</gene>
<dbReference type="Proteomes" id="UP000475862">
    <property type="component" value="Unassembled WGS sequence"/>
</dbReference>
<accession>A0A6G0TT83</accession>
<evidence type="ECO:0000313" key="3">
    <source>
        <dbReference type="EMBL" id="KAE9538445.1"/>
    </source>
</evidence>
<reference evidence="3 4" key="1">
    <citation type="submission" date="2019-08" db="EMBL/GenBank/DDBJ databases">
        <title>The genome of the soybean aphid Biotype 1, its phylome, world population structure and adaptation to the North American continent.</title>
        <authorList>
            <person name="Giordano R."/>
            <person name="Donthu R.K."/>
            <person name="Hernandez A.G."/>
            <person name="Wright C.L."/>
            <person name="Zimin A.V."/>
        </authorList>
    </citation>
    <scope>NUCLEOTIDE SEQUENCE [LARGE SCALE GENOMIC DNA]</scope>
    <source>
        <tissue evidence="3">Whole aphids</tissue>
    </source>
</reference>
<dbReference type="OrthoDB" id="6618237at2759"/>
<feature type="domain" description="Transposable element P transposase-like C-terminal" evidence="1">
    <location>
        <begin position="266"/>
        <end position="365"/>
    </location>
</feature>
<keyword evidence="4" id="KW-1185">Reference proteome</keyword>
<sequence>MEDMPEKLEVPNVFAESSIHSVLQVAEIDNVIHSGVNDQVLNPKDIEKNDDVDDCNPPKVQLTRFYKFQVLSRELPQVVEKVLNLNKNDLRLAYKITNNPGPKKQSVSLAAQLFSNSLAKAISCCGQNLNLDYNNWQEASWIIQLFNDWFDLFNTQLPVDKFIKSYGMDLENQNKLLKTMDNFISEMRVVGHKTLLPFQKGILCSNQSLRNLLIALKLKYPDTSYIITRRLYQDILENLYSYLKTILKWYLLGKHASIALSQNRNTEDTIGKRLIDTECVSASIIKESEILQTPLDNDHMSTEELSYSAADNIFLVLEEDKDLSEIFKTESAAIKAVEHEALEYVVGYVARRFVHKYPDLSNETSVSLDSSLSTSWFSI</sequence>
<organism evidence="3 4">
    <name type="scientific">Aphis glycines</name>
    <name type="common">Soybean aphid</name>
    <dbReference type="NCBI Taxonomy" id="307491"/>
    <lineage>
        <taxon>Eukaryota</taxon>
        <taxon>Metazoa</taxon>
        <taxon>Ecdysozoa</taxon>
        <taxon>Arthropoda</taxon>
        <taxon>Hexapoda</taxon>
        <taxon>Insecta</taxon>
        <taxon>Pterygota</taxon>
        <taxon>Neoptera</taxon>
        <taxon>Paraneoptera</taxon>
        <taxon>Hemiptera</taxon>
        <taxon>Sternorrhyncha</taxon>
        <taxon>Aphidomorpha</taxon>
        <taxon>Aphidoidea</taxon>
        <taxon>Aphididae</taxon>
        <taxon>Aphidini</taxon>
        <taxon>Aphis</taxon>
        <taxon>Aphis</taxon>
    </lineage>
</organism>
<protein>
    <submittedName>
        <fullName evidence="3">Uncharacterized protein</fullName>
    </submittedName>
</protein>
<evidence type="ECO:0000313" key="4">
    <source>
        <dbReference type="Proteomes" id="UP000475862"/>
    </source>
</evidence>
<dbReference type="AlphaFoldDB" id="A0A6G0TT83"/>